<dbReference type="RefSeq" id="WP_105803877.1">
    <property type="nucleotide sequence ID" value="NZ_MWZD01000007.1"/>
</dbReference>
<dbReference type="GO" id="GO:0016779">
    <property type="term" value="F:nucleotidyltransferase activity"/>
    <property type="evidence" value="ECO:0007669"/>
    <property type="project" value="UniProtKB-KW"/>
</dbReference>
<dbReference type="AlphaFoldDB" id="A0A2S9QSS8"/>
<dbReference type="Proteomes" id="UP000238650">
    <property type="component" value="Unassembled WGS sequence"/>
</dbReference>
<gene>
    <name evidence="11" type="ORF">B4915_00195</name>
</gene>
<proteinExistence type="inferred from homology"/>
<dbReference type="SUPFAM" id="SSF81301">
    <property type="entry name" value="Nucleotidyltransferase"/>
    <property type="match status" value="1"/>
</dbReference>
<dbReference type="InterPro" id="IPR002934">
    <property type="entry name" value="Polymerase_NTP_transf_dom"/>
</dbReference>
<dbReference type="PANTHER" id="PTHR33571:SF14">
    <property type="entry name" value="PROTEIN ADENYLYLTRANSFERASE MJ0435-RELATED"/>
    <property type="match status" value="1"/>
</dbReference>
<dbReference type="Pfam" id="PF01909">
    <property type="entry name" value="NTP_transf_2"/>
    <property type="match status" value="1"/>
</dbReference>
<sequence>MSTTAQQASAPRPPGRGETLDVVVARAGDLRRALAPLGARSISVFGSVARRSERPDSDVDLLVDLEADVGLFALLRMQGIAQEILGMSVDLVPRADVKADIAKSIAKDEIRL</sequence>
<organism evidence="11 12">
    <name type="scientific">Leucobacter massiliensis</name>
    <dbReference type="NCBI Taxonomy" id="1686285"/>
    <lineage>
        <taxon>Bacteria</taxon>
        <taxon>Bacillati</taxon>
        <taxon>Actinomycetota</taxon>
        <taxon>Actinomycetes</taxon>
        <taxon>Micrococcales</taxon>
        <taxon>Microbacteriaceae</taxon>
        <taxon>Leucobacter</taxon>
    </lineage>
</organism>
<dbReference type="Gene3D" id="3.30.460.10">
    <property type="entry name" value="Beta Polymerase, domain 2"/>
    <property type="match status" value="1"/>
</dbReference>
<keyword evidence="12" id="KW-1185">Reference proteome</keyword>
<dbReference type="OrthoDB" id="9803128at2"/>
<protein>
    <recommendedName>
        <fullName evidence="10">Polymerase nucleotidyl transferase domain-containing protein</fullName>
    </recommendedName>
</protein>
<dbReference type="InterPro" id="IPR043519">
    <property type="entry name" value="NT_sf"/>
</dbReference>
<dbReference type="InterPro" id="IPR052038">
    <property type="entry name" value="Type-VII_TA_antitoxin"/>
</dbReference>
<dbReference type="GO" id="GO:0046872">
    <property type="term" value="F:metal ion binding"/>
    <property type="evidence" value="ECO:0007669"/>
    <property type="project" value="UniProtKB-KW"/>
</dbReference>
<dbReference type="PANTHER" id="PTHR33571">
    <property type="entry name" value="SSL8005 PROTEIN"/>
    <property type="match status" value="1"/>
</dbReference>
<dbReference type="CDD" id="cd05403">
    <property type="entry name" value="NT_KNTase_like"/>
    <property type="match status" value="1"/>
</dbReference>
<evidence type="ECO:0000313" key="11">
    <source>
        <dbReference type="EMBL" id="PRI12650.1"/>
    </source>
</evidence>
<evidence type="ECO:0000256" key="4">
    <source>
        <dbReference type="ARBA" id="ARBA00022695"/>
    </source>
</evidence>
<feature type="domain" description="Polymerase nucleotidyl transferase" evidence="10">
    <location>
        <begin position="40"/>
        <end position="109"/>
    </location>
</feature>
<dbReference type="EMBL" id="MWZD01000007">
    <property type="protein sequence ID" value="PRI12650.1"/>
    <property type="molecule type" value="Genomic_DNA"/>
</dbReference>
<comment type="cofactor">
    <cofactor evidence="1">
        <name>Mg(2+)</name>
        <dbReference type="ChEBI" id="CHEBI:18420"/>
    </cofactor>
</comment>
<comment type="caution">
    <text evidence="11">The sequence shown here is derived from an EMBL/GenBank/DDBJ whole genome shotgun (WGS) entry which is preliminary data.</text>
</comment>
<reference evidence="11 12" key="1">
    <citation type="journal article" date="2017" name="New Microbes New Infect">
        <title>Genome sequence of 'Leucobacter massiliensis' sp. nov. isolated from human pharynx after travel to the 2014 Hajj.</title>
        <authorList>
            <person name="Leangapichart T."/>
            <person name="Gautret P."/>
            <person name="Nguyen T.T."/>
            <person name="Armstrong N."/>
            <person name="Rolain J.M."/>
        </authorList>
    </citation>
    <scope>NUCLEOTIDE SEQUENCE [LARGE SCALE GENOMIC DNA]</scope>
    <source>
        <strain evidence="11 12">122RC15</strain>
    </source>
</reference>
<evidence type="ECO:0000256" key="9">
    <source>
        <dbReference type="ARBA" id="ARBA00038276"/>
    </source>
</evidence>
<evidence type="ECO:0000256" key="7">
    <source>
        <dbReference type="ARBA" id="ARBA00022840"/>
    </source>
</evidence>
<evidence type="ECO:0000256" key="1">
    <source>
        <dbReference type="ARBA" id="ARBA00001946"/>
    </source>
</evidence>
<evidence type="ECO:0000256" key="3">
    <source>
        <dbReference type="ARBA" id="ARBA00022679"/>
    </source>
</evidence>
<evidence type="ECO:0000256" key="6">
    <source>
        <dbReference type="ARBA" id="ARBA00022741"/>
    </source>
</evidence>
<keyword evidence="5" id="KW-0479">Metal-binding</keyword>
<evidence type="ECO:0000256" key="8">
    <source>
        <dbReference type="ARBA" id="ARBA00022842"/>
    </source>
</evidence>
<keyword evidence="2" id="KW-1277">Toxin-antitoxin system</keyword>
<keyword evidence="6" id="KW-0547">Nucleotide-binding</keyword>
<name>A0A2S9QSS8_9MICO</name>
<evidence type="ECO:0000256" key="5">
    <source>
        <dbReference type="ARBA" id="ARBA00022723"/>
    </source>
</evidence>
<evidence type="ECO:0000313" key="12">
    <source>
        <dbReference type="Proteomes" id="UP000238650"/>
    </source>
</evidence>
<keyword evidence="8" id="KW-0460">Magnesium</keyword>
<comment type="similarity">
    <text evidence="9">Belongs to the MntA antitoxin family.</text>
</comment>
<keyword evidence="7" id="KW-0067">ATP-binding</keyword>
<keyword evidence="3" id="KW-0808">Transferase</keyword>
<keyword evidence="4" id="KW-0548">Nucleotidyltransferase</keyword>
<evidence type="ECO:0000256" key="2">
    <source>
        <dbReference type="ARBA" id="ARBA00022649"/>
    </source>
</evidence>
<dbReference type="GO" id="GO:0005524">
    <property type="term" value="F:ATP binding"/>
    <property type="evidence" value="ECO:0007669"/>
    <property type="project" value="UniProtKB-KW"/>
</dbReference>
<accession>A0A2S9QSS8</accession>
<evidence type="ECO:0000259" key="10">
    <source>
        <dbReference type="Pfam" id="PF01909"/>
    </source>
</evidence>